<evidence type="ECO:0000256" key="4">
    <source>
        <dbReference type="ARBA" id="ARBA00022795"/>
    </source>
</evidence>
<dbReference type="GO" id="GO:0071973">
    <property type="term" value="P:bacterial-type flagellum-dependent cell motility"/>
    <property type="evidence" value="ECO:0007669"/>
    <property type="project" value="TreeGrafter"/>
</dbReference>
<dbReference type="GO" id="GO:0005829">
    <property type="term" value="C:cytosol"/>
    <property type="evidence" value="ECO:0007669"/>
    <property type="project" value="UniProtKB-SubCell"/>
</dbReference>
<dbReference type="Gene3D" id="1.20.120.340">
    <property type="entry name" value="Flagellar protein FliS"/>
    <property type="match status" value="1"/>
</dbReference>
<protein>
    <submittedName>
        <fullName evidence="6">Flagellar protein FliS</fullName>
    </submittedName>
</protein>
<organism evidence="6">
    <name type="scientific">Liquorilactobacillus aquaticus</name>
    <dbReference type="NCBI Taxonomy" id="392566"/>
    <lineage>
        <taxon>Bacteria</taxon>
        <taxon>Bacillati</taxon>
        <taxon>Bacillota</taxon>
        <taxon>Bacilli</taxon>
        <taxon>Lactobacillales</taxon>
        <taxon>Lactobacillaceae</taxon>
        <taxon>Liquorilactobacillus</taxon>
    </lineage>
</organism>
<evidence type="ECO:0000256" key="3">
    <source>
        <dbReference type="ARBA" id="ARBA00022490"/>
    </source>
</evidence>
<evidence type="ECO:0000313" key="6">
    <source>
        <dbReference type="EMBL" id="AJA33731.1"/>
    </source>
</evidence>
<name>A0A0A7REV2_9LACO</name>
<comment type="subcellular location">
    <subcellularLocation>
        <location evidence="1">Cytoplasm</location>
        <location evidence="1">Cytosol</location>
    </subcellularLocation>
</comment>
<keyword evidence="6" id="KW-0282">Flagellum</keyword>
<accession>A0A0A7REV2</accession>
<keyword evidence="6" id="KW-0969">Cilium</keyword>
<evidence type="ECO:0000256" key="1">
    <source>
        <dbReference type="ARBA" id="ARBA00004514"/>
    </source>
</evidence>
<dbReference type="CDD" id="cd16098">
    <property type="entry name" value="FliS"/>
    <property type="match status" value="1"/>
</dbReference>
<comment type="similarity">
    <text evidence="2">Belongs to the FliS family.</text>
</comment>
<proteinExistence type="inferred from homology"/>
<gene>
    <name evidence="6" type="primary">fliS</name>
</gene>
<evidence type="ECO:0000256" key="2">
    <source>
        <dbReference type="ARBA" id="ARBA00008787"/>
    </source>
</evidence>
<dbReference type="PANTHER" id="PTHR34773">
    <property type="entry name" value="FLAGELLAR SECRETION CHAPERONE FLIS"/>
    <property type="match status" value="1"/>
</dbReference>
<dbReference type="EMBL" id="KM886860">
    <property type="protein sequence ID" value="AJA33731.1"/>
    <property type="molecule type" value="Genomic_DNA"/>
</dbReference>
<dbReference type="NCBIfam" id="TIGR00208">
    <property type="entry name" value="fliS"/>
    <property type="match status" value="1"/>
</dbReference>
<dbReference type="AlphaFoldDB" id="A0A0A7REV2"/>
<dbReference type="InterPro" id="IPR003713">
    <property type="entry name" value="FliS"/>
</dbReference>
<dbReference type="PANTHER" id="PTHR34773:SF1">
    <property type="entry name" value="FLAGELLAR SECRETION CHAPERONE FLIS"/>
    <property type="match status" value="1"/>
</dbReference>
<dbReference type="Pfam" id="PF02561">
    <property type="entry name" value="FliS"/>
    <property type="match status" value="1"/>
</dbReference>
<dbReference type="SUPFAM" id="SSF101116">
    <property type="entry name" value="Flagellar export chaperone FliS"/>
    <property type="match status" value="1"/>
</dbReference>
<evidence type="ECO:0000256" key="5">
    <source>
        <dbReference type="ARBA" id="ARBA00023186"/>
    </source>
</evidence>
<keyword evidence="6" id="KW-0966">Cell projection</keyword>
<keyword evidence="4" id="KW-1005">Bacterial flagellum biogenesis</keyword>
<dbReference type="GO" id="GO:0044780">
    <property type="term" value="P:bacterial-type flagellum assembly"/>
    <property type="evidence" value="ECO:0007669"/>
    <property type="project" value="InterPro"/>
</dbReference>
<reference evidence="6" key="1">
    <citation type="journal article" date="2014" name="Appl. Environ. Microbiol.">
        <title>Detection and genomic characterization of motility in Lactobacillus curvatus: confirmation of motility in a species outside the Lactobacillus salivarius clade.</title>
        <authorList>
            <person name="Cousin F.J."/>
            <person name="Lynch S.M."/>
            <person name="Harris H.M."/>
            <person name="McCann A."/>
            <person name="Lynch D.B."/>
            <person name="Neville B.A."/>
            <person name="Irisawa T."/>
            <person name="Okada S."/>
            <person name="Endo A."/>
            <person name="O'Toole P.W."/>
        </authorList>
    </citation>
    <scope>NUCLEOTIDE SEQUENCE</scope>
    <source>
        <strain evidence="6">DSM 21051</strain>
    </source>
</reference>
<keyword evidence="3" id="KW-0963">Cytoplasm</keyword>
<dbReference type="PIRSF" id="PIRSF039090">
    <property type="entry name" value="Flis"/>
    <property type="match status" value="1"/>
</dbReference>
<sequence length="125" mass="14204">MGYENAKNSYLRNQVMGASPTKLIEMLYQGAIKSVKIAEIAIENDDAKKAHKELIRAQDILMELKGSLNTEVEGDVPEDLESLYEFMYQQLVKANMNKDQTLLPPVVKMLTELLDAWEQITTEVK</sequence>
<dbReference type="InterPro" id="IPR036584">
    <property type="entry name" value="FliS_sf"/>
</dbReference>
<keyword evidence="5" id="KW-0143">Chaperone</keyword>